<gene>
    <name evidence="2" type="ORF">LF65_04724</name>
</gene>
<name>A0A0B5QG17_CLOBE</name>
<accession>A0A0B5QG17</accession>
<reference evidence="3" key="1">
    <citation type="submission" date="2014-12" db="EMBL/GenBank/DDBJ databases">
        <title>Genome sequence of Clostridium beijerinckii strain 59B.</title>
        <authorList>
            <person name="Little G.T."/>
            <person name="Minton N.P."/>
        </authorList>
    </citation>
    <scope>NUCLEOTIDE SEQUENCE [LARGE SCALE GENOMIC DNA]</scope>
    <source>
        <strain evidence="3">59B</strain>
    </source>
</reference>
<dbReference type="KEGG" id="cbei:LF65_04724"/>
<keyword evidence="1" id="KW-0812">Transmembrane</keyword>
<evidence type="ECO:0008006" key="4">
    <source>
        <dbReference type="Google" id="ProtNLM"/>
    </source>
</evidence>
<dbReference type="Pfam" id="PF05137">
    <property type="entry name" value="PilN"/>
    <property type="match status" value="1"/>
</dbReference>
<dbReference type="InterPro" id="IPR007813">
    <property type="entry name" value="PilN"/>
</dbReference>
<dbReference type="STRING" id="1520.LF65_04724"/>
<organism evidence="2 3">
    <name type="scientific">Clostridium beijerinckii</name>
    <name type="common">Clostridium MP</name>
    <dbReference type="NCBI Taxonomy" id="1520"/>
    <lineage>
        <taxon>Bacteria</taxon>
        <taxon>Bacillati</taxon>
        <taxon>Bacillota</taxon>
        <taxon>Clostridia</taxon>
        <taxon>Eubacteriales</taxon>
        <taxon>Clostridiaceae</taxon>
        <taxon>Clostridium</taxon>
    </lineage>
</organism>
<dbReference type="Proteomes" id="UP000031866">
    <property type="component" value="Chromosome"/>
</dbReference>
<proteinExistence type="predicted"/>
<dbReference type="OrthoDB" id="1707667at2"/>
<feature type="transmembrane region" description="Helical" evidence="1">
    <location>
        <begin position="22"/>
        <end position="44"/>
    </location>
</feature>
<dbReference type="PANTHER" id="PTHR40278">
    <property type="entry name" value="DNA UTILIZATION PROTEIN HOFN"/>
    <property type="match status" value="1"/>
</dbReference>
<evidence type="ECO:0000256" key="1">
    <source>
        <dbReference type="SAM" id="Phobius"/>
    </source>
</evidence>
<keyword evidence="1" id="KW-1133">Transmembrane helix</keyword>
<dbReference type="AlphaFoldDB" id="A0A0B5QG17"/>
<dbReference type="InterPro" id="IPR052534">
    <property type="entry name" value="Extracell_DNA_Util/SecSys_Comp"/>
</dbReference>
<dbReference type="PANTHER" id="PTHR40278:SF1">
    <property type="entry name" value="DNA UTILIZATION PROTEIN HOFN"/>
    <property type="match status" value="1"/>
</dbReference>
<evidence type="ECO:0000313" key="3">
    <source>
        <dbReference type="Proteomes" id="UP000031866"/>
    </source>
</evidence>
<sequence>MKDINFFSYYQGKNQEKKDEKIYFYIAYGILTLMILTTIIINSVKIFTLNSQIKNYTEKLNASDMQEKLKEADEINGQIETLSKYENKLADVAGSVEKNDIVTDDLLNDICGAIPSDISFKNFKIEGYDVTISGVSHSRAAIGEFEHNLKNLSKIKSVQVGTIGKSNTVGEDYSFEMTCVLKEAK</sequence>
<keyword evidence="1" id="KW-0472">Membrane</keyword>
<dbReference type="RefSeq" id="WP_041899363.1">
    <property type="nucleotide sequence ID" value="NZ_CP010086.2"/>
</dbReference>
<protein>
    <recommendedName>
        <fullName evidence="4">Fimbrial protein</fullName>
    </recommendedName>
</protein>
<dbReference type="EMBL" id="CP010086">
    <property type="protein sequence ID" value="AJH01255.1"/>
    <property type="molecule type" value="Genomic_DNA"/>
</dbReference>
<evidence type="ECO:0000313" key="2">
    <source>
        <dbReference type="EMBL" id="AJH01255.1"/>
    </source>
</evidence>